<gene>
    <name evidence="2" type="ORF">ACFQ2I_05980</name>
</gene>
<keyword evidence="3" id="KW-1185">Reference proteome</keyword>
<protein>
    <submittedName>
        <fullName evidence="2">LysM peptidoglycan-binding domain-containing protein</fullName>
    </submittedName>
</protein>
<evidence type="ECO:0000259" key="1">
    <source>
        <dbReference type="PROSITE" id="PS51782"/>
    </source>
</evidence>
<dbReference type="PROSITE" id="PS51782">
    <property type="entry name" value="LYSM"/>
    <property type="match status" value="1"/>
</dbReference>
<dbReference type="InterPro" id="IPR036779">
    <property type="entry name" value="LysM_dom_sf"/>
</dbReference>
<dbReference type="Gene3D" id="3.10.350.10">
    <property type="entry name" value="LysM domain"/>
    <property type="match status" value="1"/>
</dbReference>
<evidence type="ECO:0000313" key="3">
    <source>
        <dbReference type="Proteomes" id="UP001596989"/>
    </source>
</evidence>
<name>A0ABW3HN69_9BACL</name>
<accession>A0ABW3HN69</accession>
<sequence length="106" mass="11415">MKKSVYYGLRNVWTSRSIKVTASVLLMALLLTSFLMLGVTATGTDVAPPMGSEQVVTVANGDTLWAIAGRVSDDSEDTGYIVFKIKQRNGLTSSTIHPGQQLIVPE</sequence>
<dbReference type="RefSeq" id="WP_377562770.1">
    <property type="nucleotide sequence ID" value="NZ_JBHTJZ010000005.1"/>
</dbReference>
<dbReference type="CDD" id="cd00118">
    <property type="entry name" value="LysM"/>
    <property type="match status" value="1"/>
</dbReference>
<proteinExistence type="predicted"/>
<dbReference type="InterPro" id="IPR018392">
    <property type="entry name" value="LysM"/>
</dbReference>
<organism evidence="2 3">
    <name type="scientific">Paenibacillus chungangensis</name>
    <dbReference type="NCBI Taxonomy" id="696535"/>
    <lineage>
        <taxon>Bacteria</taxon>
        <taxon>Bacillati</taxon>
        <taxon>Bacillota</taxon>
        <taxon>Bacilli</taxon>
        <taxon>Bacillales</taxon>
        <taxon>Paenibacillaceae</taxon>
        <taxon>Paenibacillus</taxon>
    </lineage>
</organism>
<reference evidence="3" key="1">
    <citation type="journal article" date="2019" name="Int. J. Syst. Evol. Microbiol.">
        <title>The Global Catalogue of Microorganisms (GCM) 10K type strain sequencing project: providing services to taxonomists for standard genome sequencing and annotation.</title>
        <authorList>
            <consortium name="The Broad Institute Genomics Platform"/>
            <consortium name="The Broad Institute Genome Sequencing Center for Infectious Disease"/>
            <person name="Wu L."/>
            <person name="Ma J."/>
        </authorList>
    </citation>
    <scope>NUCLEOTIDE SEQUENCE [LARGE SCALE GENOMIC DNA]</scope>
    <source>
        <strain evidence="3">CCUG 59129</strain>
    </source>
</reference>
<feature type="domain" description="LysM" evidence="1">
    <location>
        <begin position="54"/>
        <end position="104"/>
    </location>
</feature>
<dbReference type="EMBL" id="JBHTJZ010000005">
    <property type="protein sequence ID" value="MFD0958937.1"/>
    <property type="molecule type" value="Genomic_DNA"/>
</dbReference>
<dbReference type="SUPFAM" id="SSF54106">
    <property type="entry name" value="LysM domain"/>
    <property type="match status" value="1"/>
</dbReference>
<comment type="caution">
    <text evidence="2">The sequence shown here is derived from an EMBL/GenBank/DDBJ whole genome shotgun (WGS) entry which is preliminary data.</text>
</comment>
<dbReference type="Proteomes" id="UP001596989">
    <property type="component" value="Unassembled WGS sequence"/>
</dbReference>
<evidence type="ECO:0000313" key="2">
    <source>
        <dbReference type="EMBL" id="MFD0958937.1"/>
    </source>
</evidence>
<dbReference type="Pfam" id="PF01476">
    <property type="entry name" value="LysM"/>
    <property type="match status" value="1"/>
</dbReference>
<dbReference type="SMART" id="SM00257">
    <property type="entry name" value="LysM"/>
    <property type="match status" value="1"/>
</dbReference>